<dbReference type="Proteomes" id="UP000835052">
    <property type="component" value="Unassembled WGS sequence"/>
</dbReference>
<feature type="domain" description="C-type lectin" evidence="2">
    <location>
        <begin position="38"/>
        <end position="179"/>
    </location>
</feature>
<organism evidence="3 4">
    <name type="scientific">Caenorhabditis auriculariae</name>
    <dbReference type="NCBI Taxonomy" id="2777116"/>
    <lineage>
        <taxon>Eukaryota</taxon>
        <taxon>Metazoa</taxon>
        <taxon>Ecdysozoa</taxon>
        <taxon>Nematoda</taxon>
        <taxon>Chromadorea</taxon>
        <taxon>Rhabditida</taxon>
        <taxon>Rhabditina</taxon>
        <taxon>Rhabditomorpha</taxon>
        <taxon>Rhabditoidea</taxon>
        <taxon>Rhabditidae</taxon>
        <taxon>Peloderinae</taxon>
        <taxon>Caenorhabditis</taxon>
    </lineage>
</organism>
<keyword evidence="1" id="KW-0732">Signal</keyword>
<dbReference type="InterPro" id="IPR016187">
    <property type="entry name" value="CTDL_fold"/>
</dbReference>
<dbReference type="SMART" id="SM00034">
    <property type="entry name" value="CLECT"/>
    <property type="match status" value="1"/>
</dbReference>
<comment type="caution">
    <text evidence="3">The sequence shown here is derived from an EMBL/GenBank/DDBJ whole genome shotgun (WGS) entry which is preliminary data.</text>
</comment>
<gene>
    <name evidence="3" type="ORF">CAUJ_LOCUS10764</name>
</gene>
<dbReference type="InterPro" id="IPR001304">
    <property type="entry name" value="C-type_lectin-like"/>
</dbReference>
<feature type="chain" id="PRO_5035943221" description="C-type lectin domain-containing protein" evidence="1">
    <location>
        <begin position="22"/>
        <end position="230"/>
    </location>
</feature>
<protein>
    <recommendedName>
        <fullName evidence="2">C-type lectin domain-containing protein</fullName>
    </recommendedName>
</protein>
<dbReference type="PANTHER" id="PTHR23124:SF143">
    <property type="entry name" value="C-TYPE LECTIN DOMAIN-CONTAINING PROTEIN 141"/>
    <property type="match status" value="1"/>
</dbReference>
<dbReference type="OrthoDB" id="441660at2759"/>
<reference evidence="3" key="1">
    <citation type="submission" date="2020-10" db="EMBL/GenBank/DDBJ databases">
        <authorList>
            <person name="Kikuchi T."/>
        </authorList>
    </citation>
    <scope>NUCLEOTIDE SEQUENCE</scope>
    <source>
        <strain evidence="3">NKZ352</strain>
    </source>
</reference>
<feature type="signal peptide" evidence="1">
    <location>
        <begin position="1"/>
        <end position="21"/>
    </location>
</feature>
<dbReference type="Gene3D" id="3.10.100.10">
    <property type="entry name" value="Mannose-Binding Protein A, subunit A"/>
    <property type="match status" value="1"/>
</dbReference>
<dbReference type="PANTHER" id="PTHR23124">
    <property type="entry name" value="C-TYPE LECTIN DOMAIN-CONTAINING PROTEIN-RELATED-RELATED"/>
    <property type="match status" value="1"/>
</dbReference>
<dbReference type="SUPFAM" id="SSF56436">
    <property type="entry name" value="C-type lectin-like"/>
    <property type="match status" value="1"/>
</dbReference>
<proteinExistence type="predicted"/>
<dbReference type="InterPro" id="IPR016186">
    <property type="entry name" value="C-type_lectin-like/link_sf"/>
</dbReference>
<dbReference type="PROSITE" id="PS50041">
    <property type="entry name" value="C_TYPE_LECTIN_2"/>
    <property type="match status" value="1"/>
</dbReference>
<dbReference type="AlphaFoldDB" id="A0A8S1HHX9"/>
<evidence type="ECO:0000256" key="1">
    <source>
        <dbReference type="SAM" id="SignalP"/>
    </source>
</evidence>
<dbReference type="EMBL" id="CAJGYM010000048">
    <property type="protein sequence ID" value="CAD6194845.1"/>
    <property type="molecule type" value="Genomic_DNA"/>
</dbReference>
<evidence type="ECO:0000259" key="2">
    <source>
        <dbReference type="PROSITE" id="PS50041"/>
    </source>
</evidence>
<sequence length="230" mass="25351">MNPSILLFVLACLQLSMCADSSLICPHENWLGFIRAKNQTWCMKLFPGIISQATAQTQCEKLGAALSGIDNKDELDLFKIYTGMMAADLGLSEGLSIWVGGKRKENCLGSLSTKANCDISGKSFAFTDKSNNSFAFPSKWATGEPDNNFDRWTQERENCLVLTNDLKDAKFRDTACDTRQGLKERGNKGVYGYLCGMKAIDASKKQKQVLVTDRKPTKAPPTVCPVTKKV</sequence>
<dbReference type="CDD" id="cd00037">
    <property type="entry name" value="CLECT"/>
    <property type="match status" value="1"/>
</dbReference>
<accession>A0A8S1HHX9</accession>
<evidence type="ECO:0000313" key="3">
    <source>
        <dbReference type="EMBL" id="CAD6194845.1"/>
    </source>
</evidence>
<keyword evidence="4" id="KW-1185">Reference proteome</keyword>
<evidence type="ECO:0000313" key="4">
    <source>
        <dbReference type="Proteomes" id="UP000835052"/>
    </source>
</evidence>
<name>A0A8S1HHX9_9PELO</name>